<name>A0ABY2H8S2_9HYPO</name>
<dbReference type="RefSeq" id="XP_073560041.1">
    <property type="nucleotide sequence ID" value="XM_073701363.1"/>
</dbReference>
<gene>
    <name evidence="2" type="ORF">CCMA1212_004042</name>
</gene>
<keyword evidence="3" id="KW-1185">Reference proteome</keyword>
<protein>
    <submittedName>
        <fullName evidence="2">Uncharacterized protein</fullName>
    </submittedName>
</protein>
<dbReference type="EMBL" id="PPTA01000004">
    <property type="protein sequence ID" value="TFB03840.1"/>
    <property type="molecule type" value="Genomic_DNA"/>
</dbReference>
<comment type="caution">
    <text evidence="2">The sequence shown here is derived from an EMBL/GenBank/DDBJ whole genome shotgun (WGS) entry which is preliminary data.</text>
</comment>
<reference evidence="2 3" key="1">
    <citation type="submission" date="2018-01" db="EMBL/GenBank/DDBJ databases">
        <title>Genome characterization of the sugarcane-associated fungus Trichoderma ghanense CCMA-1212 and their application in lignocelulose bioconversion.</title>
        <authorList>
            <person name="Steindorff A.S."/>
            <person name="Mendes T.D."/>
            <person name="Vilela E.S.D."/>
            <person name="Rodrigues D.S."/>
            <person name="Formighieri E.F."/>
            <person name="Melo I.S."/>
            <person name="Favaro L.C.L."/>
        </authorList>
    </citation>
    <scope>NUCLEOTIDE SEQUENCE [LARGE SCALE GENOMIC DNA]</scope>
    <source>
        <strain evidence="2 3">CCMA-1212</strain>
    </source>
</reference>
<evidence type="ECO:0000256" key="1">
    <source>
        <dbReference type="SAM" id="MobiDB-lite"/>
    </source>
</evidence>
<evidence type="ECO:0000313" key="3">
    <source>
        <dbReference type="Proteomes" id="UP001642720"/>
    </source>
</evidence>
<dbReference type="Proteomes" id="UP001642720">
    <property type="component" value="Unassembled WGS sequence"/>
</dbReference>
<accession>A0ABY2H8S2</accession>
<organism evidence="2 3">
    <name type="scientific">Trichoderma ghanense</name>
    <dbReference type="NCBI Taxonomy" id="65468"/>
    <lineage>
        <taxon>Eukaryota</taxon>
        <taxon>Fungi</taxon>
        <taxon>Dikarya</taxon>
        <taxon>Ascomycota</taxon>
        <taxon>Pezizomycotina</taxon>
        <taxon>Sordariomycetes</taxon>
        <taxon>Hypocreomycetidae</taxon>
        <taxon>Hypocreales</taxon>
        <taxon>Hypocreaceae</taxon>
        <taxon>Trichoderma</taxon>
    </lineage>
</organism>
<dbReference type="GeneID" id="300575813"/>
<evidence type="ECO:0000313" key="2">
    <source>
        <dbReference type="EMBL" id="TFB03840.1"/>
    </source>
</evidence>
<proteinExistence type="predicted"/>
<sequence length="83" mass="9232">MSCPHKLLYSWHRHEGHEVRRRSHVTASSSQMHELAASPESGTSPLRFQARSFRHQASASVQCLEKATGGGAAPWFSRAVQAY</sequence>
<feature type="region of interest" description="Disordered" evidence="1">
    <location>
        <begin position="16"/>
        <end position="48"/>
    </location>
</feature>